<keyword evidence="2" id="KW-0472">Membrane</keyword>
<evidence type="ECO:0000256" key="1">
    <source>
        <dbReference type="SAM" id="MobiDB-lite"/>
    </source>
</evidence>
<dbReference type="InParanoid" id="G8JNN5"/>
<dbReference type="InterPro" id="IPR046450">
    <property type="entry name" value="PA_dom_sf"/>
</dbReference>
<dbReference type="FunCoup" id="G8JNN5">
    <property type="interactions" value="40"/>
</dbReference>
<dbReference type="SUPFAM" id="SSF52025">
    <property type="entry name" value="PA domain"/>
    <property type="match status" value="1"/>
</dbReference>
<dbReference type="InterPro" id="IPR007365">
    <property type="entry name" value="TFR-like_dimer_dom"/>
</dbReference>
<dbReference type="PANTHER" id="PTHR10404">
    <property type="entry name" value="N-ACETYLATED-ALPHA-LINKED ACIDIC DIPEPTIDASE"/>
    <property type="match status" value="1"/>
</dbReference>
<dbReference type="GO" id="GO:0004180">
    <property type="term" value="F:carboxypeptidase activity"/>
    <property type="evidence" value="ECO:0007669"/>
    <property type="project" value="TreeGrafter"/>
</dbReference>
<evidence type="ECO:0000259" key="3">
    <source>
        <dbReference type="Pfam" id="PF04253"/>
    </source>
</evidence>
<dbReference type="HOGENOM" id="CLU_005688_1_1_1"/>
<gene>
    <name evidence="4" type="ordered locus">Ecym_2370</name>
</gene>
<dbReference type="SUPFAM" id="SSF47672">
    <property type="entry name" value="Transferrin receptor-like dimerisation domain"/>
    <property type="match status" value="1"/>
</dbReference>
<proteinExistence type="predicted"/>
<evidence type="ECO:0000256" key="2">
    <source>
        <dbReference type="SAM" id="Phobius"/>
    </source>
</evidence>
<dbReference type="CDD" id="cd03874">
    <property type="entry name" value="M28_PMSA_TfR_like"/>
    <property type="match status" value="1"/>
</dbReference>
<dbReference type="OMA" id="IGRRQCK"/>
<dbReference type="InterPro" id="IPR036757">
    <property type="entry name" value="TFR-like_dimer_dom_sf"/>
</dbReference>
<dbReference type="EMBL" id="CP002498">
    <property type="protein sequence ID" value="AET38103.1"/>
    <property type="molecule type" value="Genomic_DNA"/>
</dbReference>
<feature type="domain" description="Transferrin receptor-like dimerisation" evidence="3">
    <location>
        <begin position="659"/>
        <end position="785"/>
    </location>
</feature>
<dbReference type="KEGG" id="erc:Ecym_2370"/>
<keyword evidence="2" id="KW-1133">Transmembrane helix</keyword>
<dbReference type="GeneID" id="11473070"/>
<protein>
    <recommendedName>
        <fullName evidence="3">Transferrin receptor-like dimerisation domain-containing protein</fullName>
    </recommendedName>
</protein>
<feature type="region of interest" description="Disordered" evidence="1">
    <location>
        <begin position="1"/>
        <end position="25"/>
    </location>
</feature>
<feature type="transmembrane region" description="Helical" evidence="2">
    <location>
        <begin position="125"/>
        <end position="144"/>
    </location>
</feature>
<dbReference type="AlphaFoldDB" id="G8JNN5"/>
<dbReference type="OrthoDB" id="5841748at2759"/>
<feature type="compositionally biased region" description="Polar residues" evidence="1">
    <location>
        <begin position="14"/>
        <end position="25"/>
    </location>
</feature>
<accession>G8JNN5</accession>
<dbReference type="InterPro" id="IPR039373">
    <property type="entry name" value="Peptidase_M28B"/>
</dbReference>
<dbReference type="Pfam" id="PF04253">
    <property type="entry name" value="TFR_dimer"/>
    <property type="match status" value="1"/>
</dbReference>
<evidence type="ECO:0000313" key="4">
    <source>
        <dbReference type="EMBL" id="AET38103.1"/>
    </source>
</evidence>
<dbReference type="STRING" id="931890.G8JNN5"/>
<organism evidence="4 5">
    <name type="scientific">Eremothecium cymbalariae (strain CBS 270.75 / DBVPG 7215 / KCTC 17166 / NRRL Y-17582)</name>
    <name type="common">Yeast</name>
    <dbReference type="NCBI Taxonomy" id="931890"/>
    <lineage>
        <taxon>Eukaryota</taxon>
        <taxon>Fungi</taxon>
        <taxon>Dikarya</taxon>
        <taxon>Ascomycota</taxon>
        <taxon>Saccharomycotina</taxon>
        <taxon>Saccharomycetes</taxon>
        <taxon>Saccharomycetales</taxon>
        <taxon>Saccharomycetaceae</taxon>
        <taxon>Eremothecium</taxon>
    </lineage>
</organism>
<dbReference type="Gene3D" id="3.40.630.10">
    <property type="entry name" value="Zn peptidases"/>
    <property type="match status" value="1"/>
</dbReference>
<reference evidence="5" key="1">
    <citation type="journal article" date="2012" name="G3 (Bethesda)">
        <title>Pichia sorbitophila, an interspecies yeast hybrid reveals early steps of genome resolution following polyploidization.</title>
        <authorList>
            <person name="Leh Louis V."/>
            <person name="Despons L."/>
            <person name="Friedrich A."/>
            <person name="Martin T."/>
            <person name="Durrens P."/>
            <person name="Casaregola S."/>
            <person name="Neuveglise C."/>
            <person name="Fairhead C."/>
            <person name="Marck C."/>
            <person name="Cruz J.A."/>
            <person name="Straub M.L."/>
            <person name="Kugler V."/>
            <person name="Sacerdot C."/>
            <person name="Uzunov Z."/>
            <person name="Thierry A."/>
            <person name="Weiss S."/>
            <person name="Bleykasten C."/>
            <person name="De Montigny J."/>
            <person name="Jacques N."/>
            <person name="Jung P."/>
            <person name="Lemaire M."/>
            <person name="Mallet S."/>
            <person name="Morel G."/>
            <person name="Richard G.F."/>
            <person name="Sarkar A."/>
            <person name="Savel G."/>
            <person name="Schacherer J."/>
            <person name="Seret M.L."/>
            <person name="Talla E."/>
            <person name="Samson G."/>
            <person name="Jubin C."/>
            <person name="Poulain J."/>
            <person name="Vacherie B."/>
            <person name="Barbe V."/>
            <person name="Pelletier E."/>
            <person name="Sherman D.J."/>
            <person name="Westhof E."/>
            <person name="Weissenbach J."/>
            <person name="Baret P.V."/>
            <person name="Wincker P."/>
            <person name="Gaillardin C."/>
            <person name="Dujon B."/>
            <person name="Souciet J.L."/>
        </authorList>
    </citation>
    <scope>NUCLEOTIDE SEQUENCE [LARGE SCALE GENOMIC DNA]</scope>
    <source>
        <strain evidence="5">CBS 270.75 / DBVPG 7215 / KCTC 17166 / NRRL Y-17582</strain>
    </source>
</reference>
<dbReference type="eggNOG" id="KOG2195">
    <property type="taxonomic scope" value="Eukaryota"/>
</dbReference>
<dbReference type="RefSeq" id="XP_003644920.1">
    <property type="nucleotide sequence ID" value="XM_003644872.1"/>
</dbReference>
<name>G8JNN5_ERECY</name>
<dbReference type="PANTHER" id="PTHR10404:SF72">
    <property type="entry name" value="ZINC METALLOPROTEASE TRE2-RELATED"/>
    <property type="match status" value="1"/>
</dbReference>
<evidence type="ECO:0000313" key="5">
    <source>
        <dbReference type="Proteomes" id="UP000006790"/>
    </source>
</evidence>
<keyword evidence="2" id="KW-0812">Transmembrane</keyword>
<sequence>MAGGNHGYELVSGDENTVSNEGGNRPNTLGNVIHSADMPQEPPSYEDLGAVSGTSQTIESMEFQDTEVGHQVSRLWNLQAGFKNTVVYPVTERILDPLVQICTLMSERLDYYLNKVGNPLILRRFVYIFFMSFIVYYVTIVGLLPNNKNTGFNGMFSDKRQFIEYAKDCINYAKMEEDLEYMSSMPHLAGTKGDLAMMSYVKESFSNNGLKLFSEKSFKTYLNYPGTASVKLHNDAGDLLSLNLNEENFNPLTPSGNIEDASLIYAHYGKKADLERLTKANLINDNTILMMHYGKFPPNQVLSAQNLGVKGIIFISDAYGDDKDAIQRRPVGMSQYGTGDVLTPGWSSNLLLKHALNESPLLPKIPVIPISVNQASEIKNHLYVDGKAEIFENGWSSGVLNTVKIDMKVAPIEKYEQPSWNIVGKIEGNEQNEKGIIIGAARDSTGPGASYPNFGQMMLLSLVELFQEVKYKYDWKPLRNIYFFSYDGSMYNSIGATELLESDRLRFQKEIYSVVDISQLGLQPDGSKIIDIQANPLVQDLFTNEPDKHGFQLNVRDIQQCGDWSPLMANGIPAIVMSSPNLLEWKSPTFTSNDTFEYLVNNFLKKNDGWRTAGDMLLLVFQTVLKLVDEPLMPFNIITYVHDMNTHVSKLFNLSEGKLDYQPILDALKIWRRIGDDWTSWSHIWRNLVNSENTQIEPSLLSVNRWTWNKKLTNISRRQLVDPGIPGRMLLKNIIFGPSLYSFDDDEDSWTFPSVRDAITEKNWAQAQDQINLIGKILASSAERFMDETTDF</sequence>
<dbReference type="Proteomes" id="UP000006790">
    <property type="component" value="Chromosome 2"/>
</dbReference>
<dbReference type="SUPFAM" id="SSF53187">
    <property type="entry name" value="Zn-dependent exopeptidases"/>
    <property type="match status" value="1"/>
</dbReference>
<keyword evidence="5" id="KW-1185">Reference proteome</keyword>
<dbReference type="Gene3D" id="1.20.930.40">
    <property type="entry name" value="Transferrin receptor-like, dimerisation domain"/>
    <property type="match status" value="1"/>
</dbReference>